<evidence type="ECO:0000313" key="1">
    <source>
        <dbReference type="EMBL" id="VWC65464.1"/>
    </source>
</evidence>
<reference evidence="1 2" key="1">
    <citation type="submission" date="2019-09" db="EMBL/GenBank/DDBJ databases">
        <authorList>
            <person name="Depoorter E."/>
        </authorList>
    </citation>
    <scope>NUCLEOTIDE SEQUENCE [LARGE SCALE GENOMIC DNA]</scope>
    <source>
        <strain evidence="1">R-39750</strain>
    </source>
</reference>
<dbReference type="RefSeq" id="WP_175010362.1">
    <property type="nucleotide sequence ID" value="NZ_CABVQN010000001.1"/>
</dbReference>
<dbReference type="EMBL" id="CABVQN010000001">
    <property type="protein sequence ID" value="VWC65464.1"/>
    <property type="molecule type" value="Genomic_DNA"/>
</dbReference>
<evidence type="ECO:0000313" key="2">
    <source>
        <dbReference type="Proteomes" id="UP000494110"/>
    </source>
</evidence>
<organism evidence="1 2">
    <name type="scientific">Burkholderia lata (strain ATCC 17760 / DSM 23089 / LMG 22485 / NCIMB 9086 / R18194 / 383)</name>
    <dbReference type="NCBI Taxonomy" id="482957"/>
    <lineage>
        <taxon>Bacteria</taxon>
        <taxon>Pseudomonadati</taxon>
        <taxon>Pseudomonadota</taxon>
        <taxon>Betaproteobacteria</taxon>
        <taxon>Burkholderiales</taxon>
        <taxon>Burkholderiaceae</taxon>
        <taxon>Burkholderia</taxon>
        <taxon>Burkholderia cepacia complex</taxon>
    </lineage>
</organism>
<gene>
    <name evidence="1" type="ORF">BLA39750_00130</name>
</gene>
<proteinExistence type="predicted"/>
<dbReference type="Proteomes" id="UP000494110">
    <property type="component" value="Unassembled WGS sequence"/>
</dbReference>
<accession>A0A6P2TZF9</accession>
<dbReference type="AlphaFoldDB" id="A0A6P2TZF9"/>
<name>A0A6P2TZF9_BURL3</name>
<protein>
    <submittedName>
        <fullName evidence="1">Uncharacterized protein</fullName>
    </submittedName>
</protein>
<sequence length="296" mass="34117">MFPRWLQKKFNLWNKRIHFVNETTIRYRDLLVPACKSCNSVALSQIEDKIQRALAGGASEIRALGHQVLFVWLAKIMFGTLYAEALLPTDRAQPAGAMIVPEQFVTELKHLHFWMQAARTNIEFVSDETSYHSSIMVFNLQRHPEIEWRFSYRDELRFGAIALRLDTVGIICVFDGGAQERLAQETFPKLFEHSLHPLQFEELTAKVIAKASTFQRTPFYVTSFGPNGIRSYQAPMNGLMPQPLFGEWDQMWYAQILAELTGHPLEYITPDGVMVTTWIGDYDDPRHIDVHTSPWP</sequence>